<keyword evidence="3" id="KW-0489">Methyltransferase</keyword>
<dbReference type="GO" id="GO:0032259">
    <property type="term" value="P:methylation"/>
    <property type="evidence" value="ECO:0007669"/>
    <property type="project" value="UniProtKB-KW"/>
</dbReference>
<gene>
    <name evidence="3" type="ORF">AMET1_1166</name>
</gene>
<dbReference type="GO" id="GO:0008757">
    <property type="term" value="F:S-adenosylmethionine-dependent methyltransferase activity"/>
    <property type="evidence" value="ECO:0007669"/>
    <property type="project" value="InterPro"/>
</dbReference>
<sequence length="201" mass="22648">MVLGFNWVGLVGVFYDFFMYFFGWLFLDGWREVLGERAEGCVLEVGVGTGLNLPFYRGVDGVVGVDSSLGMLGRGVDRCLDLDVGFDVSFLLMSVESLGFRDSCFDTVVSSFLLCNVDSGRGLGEIERVLRPGGRLLLLEHVRPENRFLDFLFRLVNPVSVWVLGDDLRGEPVKYLEERGFRIDCVKRFGGFLLFVECRVE</sequence>
<feature type="domain" description="Methyltransferase type 11" evidence="2">
    <location>
        <begin position="43"/>
        <end position="137"/>
    </location>
</feature>
<organism evidence="3 4">
    <name type="scientific">Methanonatronarchaeum thermophilum</name>
    <dbReference type="NCBI Taxonomy" id="1927129"/>
    <lineage>
        <taxon>Archaea</taxon>
        <taxon>Methanobacteriati</taxon>
        <taxon>Methanobacteriota</taxon>
        <taxon>Methanonatronarchaeia</taxon>
        <taxon>Methanonatronarchaeales</taxon>
        <taxon>Methanonatronarchaeaceae</taxon>
        <taxon>Methanonatronarchaeum</taxon>
    </lineage>
</organism>
<dbReference type="Proteomes" id="UP000195137">
    <property type="component" value="Unassembled WGS sequence"/>
</dbReference>
<dbReference type="Pfam" id="PF08241">
    <property type="entry name" value="Methyltransf_11"/>
    <property type="match status" value="1"/>
</dbReference>
<dbReference type="AlphaFoldDB" id="A0A1Y3GA18"/>
<evidence type="ECO:0000313" key="3">
    <source>
        <dbReference type="EMBL" id="OUJ18259.1"/>
    </source>
</evidence>
<name>A0A1Y3GA18_9EURY</name>
<keyword evidence="4" id="KW-1185">Reference proteome</keyword>
<dbReference type="InterPro" id="IPR029063">
    <property type="entry name" value="SAM-dependent_MTases_sf"/>
</dbReference>
<evidence type="ECO:0000259" key="2">
    <source>
        <dbReference type="Pfam" id="PF08241"/>
    </source>
</evidence>
<keyword evidence="1" id="KW-0472">Membrane</keyword>
<accession>A0A1Y3GA18</accession>
<dbReference type="InterPro" id="IPR013216">
    <property type="entry name" value="Methyltransf_11"/>
</dbReference>
<dbReference type="EMBL" id="MRZU01000004">
    <property type="protein sequence ID" value="OUJ18259.1"/>
    <property type="molecule type" value="Genomic_DNA"/>
</dbReference>
<proteinExistence type="predicted"/>
<keyword evidence="1" id="KW-1133">Transmembrane helix</keyword>
<keyword evidence="3" id="KW-0808">Transferase</keyword>
<evidence type="ECO:0000256" key="1">
    <source>
        <dbReference type="SAM" id="Phobius"/>
    </source>
</evidence>
<comment type="caution">
    <text evidence="3">The sequence shown here is derived from an EMBL/GenBank/DDBJ whole genome shotgun (WGS) entry which is preliminary data.</text>
</comment>
<reference evidence="3 4" key="1">
    <citation type="submission" date="2016-12" db="EMBL/GenBank/DDBJ databases">
        <title>Discovery of methanogenic haloarchaea.</title>
        <authorList>
            <person name="Sorokin D.Y."/>
            <person name="Makarova K.S."/>
            <person name="Abbas B."/>
            <person name="Ferrer M."/>
            <person name="Golyshin P.N."/>
        </authorList>
    </citation>
    <scope>NUCLEOTIDE SEQUENCE [LARGE SCALE GENOMIC DNA]</scope>
    <source>
        <strain evidence="3">AMET1</strain>
    </source>
</reference>
<dbReference type="SUPFAM" id="SSF53335">
    <property type="entry name" value="S-adenosyl-L-methionine-dependent methyltransferases"/>
    <property type="match status" value="1"/>
</dbReference>
<keyword evidence="1" id="KW-0812">Transmembrane</keyword>
<evidence type="ECO:0000313" key="4">
    <source>
        <dbReference type="Proteomes" id="UP000195137"/>
    </source>
</evidence>
<dbReference type="PANTHER" id="PTHR42912:SF96">
    <property type="entry name" value="METHYLTRANSFERASE DOMAIN-CONTAINING PROTEIN"/>
    <property type="match status" value="1"/>
</dbReference>
<dbReference type="PANTHER" id="PTHR42912">
    <property type="entry name" value="METHYLTRANSFERASE"/>
    <property type="match status" value="1"/>
</dbReference>
<protein>
    <submittedName>
        <fullName evidence="3">SAM-dependent methyltransferase</fullName>
    </submittedName>
</protein>
<dbReference type="InterPro" id="IPR050508">
    <property type="entry name" value="Methyltransf_Superfamily"/>
</dbReference>
<dbReference type="Gene3D" id="3.40.50.150">
    <property type="entry name" value="Vaccinia Virus protein VP39"/>
    <property type="match status" value="1"/>
</dbReference>
<feature type="transmembrane region" description="Helical" evidence="1">
    <location>
        <begin position="6"/>
        <end position="27"/>
    </location>
</feature>